<comment type="similarity">
    <text evidence="1">Belongs to the cornifelin family.</text>
</comment>
<protein>
    <submittedName>
        <fullName evidence="2">Plac8 onzin related protein 2</fullName>
    </submittedName>
</protein>
<dbReference type="GeneTree" id="ENSGT00940000163701"/>
<dbReference type="EMBL" id="AYCK01018110">
    <property type="status" value="NOT_ANNOTATED_CDS"/>
    <property type="molecule type" value="Genomic_DNA"/>
</dbReference>
<organism evidence="2 3">
    <name type="scientific">Poecilia formosa</name>
    <name type="common">Amazon molly</name>
    <name type="synonym">Limia formosa</name>
    <dbReference type="NCBI Taxonomy" id="48698"/>
    <lineage>
        <taxon>Eukaryota</taxon>
        <taxon>Metazoa</taxon>
        <taxon>Chordata</taxon>
        <taxon>Craniata</taxon>
        <taxon>Vertebrata</taxon>
        <taxon>Euteleostomi</taxon>
        <taxon>Actinopterygii</taxon>
        <taxon>Neopterygii</taxon>
        <taxon>Teleostei</taxon>
        <taxon>Neoteleostei</taxon>
        <taxon>Acanthomorphata</taxon>
        <taxon>Ovalentaria</taxon>
        <taxon>Atherinomorphae</taxon>
        <taxon>Cyprinodontiformes</taxon>
        <taxon>Poeciliidae</taxon>
        <taxon>Poeciliinae</taxon>
        <taxon>Poecilia</taxon>
    </lineage>
</organism>
<dbReference type="AlphaFoldDB" id="A0A087X8P0"/>
<dbReference type="Pfam" id="PF04749">
    <property type="entry name" value="PLAC8"/>
    <property type="match status" value="1"/>
</dbReference>
<accession>A0A087X8P0</accession>
<name>A0A087X8P0_POEFO</name>
<reference evidence="2" key="2">
    <citation type="submission" date="2025-08" db="UniProtKB">
        <authorList>
            <consortium name="Ensembl"/>
        </authorList>
    </citation>
    <scope>IDENTIFICATION</scope>
</reference>
<dbReference type="STRING" id="48698.ENSPFOP00000002143"/>
<dbReference type="PANTHER" id="PTHR15907">
    <property type="entry name" value="DUF614 FAMILY PROTEIN-RELATED"/>
    <property type="match status" value="1"/>
</dbReference>
<keyword evidence="3" id="KW-1185">Reference proteome</keyword>
<sequence>RMSWTVSTLPQSTVLVSSEEGDWSTGICDCCQDKKQCCFAFWCGPCFACRTTREFGQCLCLPLLDALGCVHPIAMSIRVSLRQRYGIRGSLCRDCLCSTFCLPCVWCQMATEMEKRKLPTVLSDIISR</sequence>
<reference evidence="3" key="1">
    <citation type="submission" date="2013-10" db="EMBL/GenBank/DDBJ databases">
        <authorList>
            <person name="Schartl M."/>
            <person name="Warren W."/>
        </authorList>
    </citation>
    <scope>NUCLEOTIDE SEQUENCE [LARGE SCALE GENOMIC DNA]</scope>
    <source>
        <strain evidence="3">female</strain>
    </source>
</reference>
<dbReference type="Ensembl" id="ENSPFOT00000002147.1">
    <property type="protein sequence ID" value="ENSPFOP00000002143.1"/>
    <property type="gene ID" value="ENSPFOG00000002292.1"/>
</dbReference>
<evidence type="ECO:0000313" key="3">
    <source>
        <dbReference type="Proteomes" id="UP000028760"/>
    </source>
</evidence>
<evidence type="ECO:0000256" key="1">
    <source>
        <dbReference type="ARBA" id="ARBA00009024"/>
    </source>
</evidence>
<evidence type="ECO:0000313" key="2">
    <source>
        <dbReference type="Ensembl" id="ENSPFOP00000002143.1"/>
    </source>
</evidence>
<dbReference type="NCBIfam" id="TIGR01571">
    <property type="entry name" value="A_thal_Cys_rich"/>
    <property type="match status" value="1"/>
</dbReference>
<dbReference type="Proteomes" id="UP000028760">
    <property type="component" value="Unassembled WGS sequence"/>
</dbReference>
<dbReference type="OMA" id="KQCCFAF"/>
<proteinExistence type="inferred from homology"/>
<dbReference type="InterPro" id="IPR006461">
    <property type="entry name" value="PLAC_motif_containing"/>
</dbReference>
<reference evidence="2" key="3">
    <citation type="submission" date="2025-09" db="UniProtKB">
        <authorList>
            <consortium name="Ensembl"/>
        </authorList>
    </citation>
    <scope>IDENTIFICATION</scope>
</reference>